<keyword evidence="2" id="KW-1185">Reference proteome</keyword>
<gene>
    <name evidence="1" type="ORF">FGS76_12740</name>
</gene>
<proteinExistence type="predicted"/>
<reference evidence="1 2" key="1">
    <citation type="submission" date="2019-05" db="EMBL/GenBank/DDBJ databases">
        <title>Genome of Alcanivorax gelatiniphagus, an oil degrading marine bacteria.</title>
        <authorList>
            <person name="Kwon K.K."/>
        </authorList>
    </citation>
    <scope>NUCLEOTIDE SEQUENCE [LARGE SCALE GENOMIC DNA]</scope>
    <source>
        <strain evidence="1 2">MEBiC 08158</strain>
    </source>
</reference>
<evidence type="ECO:0008006" key="3">
    <source>
        <dbReference type="Google" id="ProtNLM"/>
    </source>
</evidence>
<dbReference type="EMBL" id="VCQT01000038">
    <property type="protein sequence ID" value="TMW11890.1"/>
    <property type="molecule type" value="Genomic_DNA"/>
</dbReference>
<evidence type="ECO:0000313" key="1">
    <source>
        <dbReference type="EMBL" id="TMW11890.1"/>
    </source>
</evidence>
<dbReference type="InterPro" id="IPR011652">
    <property type="entry name" value="MORN_2"/>
</dbReference>
<accession>A0ABY2XKU8</accession>
<protein>
    <recommendedName>
        <fullName evidence="3">Toxin-antitoxin system YwqK family antitoxin</fullName>
    </recommendedName>
</protein>
<name>A0ABY2XKU8_9GAMM</name>
<comment type="caution">
    <text evidence="1">The sequence shown here is derived from an EMBL/GenBank/DDBJ whole genome shotgun (WGS) entry which is preliminary data.</text>
</comment>
<dbReference type="Gene3D" id="2.20.110.10">
    <property type="entry name" value="Histone H3 K4-specific methyltransferase SET7/9 N-terminal domain"/>
    <property type="match status" value="1"/>
</dbReference>
<evidence type="ECO:0000313" key="2">
    <source>
        <dbReference type="Proteomes" id="UP000739180"/>
    </source>
</evidence>
<dbReference type="Proteomes" id="UP000739180">
    <property type="component" value="Unassembled WGS sequence"/>
</dbReference>
<dbReference type="SUPFAM" id="SSF82185">
    <property type="entry name" value="Histone H3 K4-specific methyltransferase SET7/9 N-terminal domain"/>
    <property type="match status" value="2"/>
</dbReference>
<dbReference type="Pfam" id="PF07661">
    <property type="entry name" value="MORN_2"/>
    <property type="match status" value="2"/>
</dbReference>
<dbReference type="Gene3D" id="2.40.360.20">
    <property type="match status" value="1"/>
</dbReference>
<organism evidence="1 2">
    <name type="scientific">Alloalcanivorax gelatiniphagus</name>
    <dbReference type="NCBI Taxonomy" id="1194167"/>
    <lineage>
        <taxon>Bacteria</taxon>
        <taxon>Pseudomonadati</taxon>
        <taxon>Pseudomonadota</taxon>
        <taxon>Gammaproteobacteria</taxon>
        <taxon>Oceanospirillales</taxon>
        <taxon>Alcanivoracaceae</taxon>
        <taxon>Alloalcanivorax</taxon>
    </lineage>
</organism>
<dbReference type="Gene3D" id="3.90.930.1">
    <property type="match status" value="1"/>
</dbReference>
<sequence>MMPPDPPMKHVLQGLPMTQPSPILVGLLALLLCGLAGADTRALDGNMLFTDDQPYYQLHWPLEQAEDGWRVVIDKADGTLYFEGQVADPKADELLDDSNRRGPFVYYYDNGQPRMEGSYSDQGRIDGRATLYWENGQVREVRDFKPSGYRVLKGFHEDGSVALENLPDKGERSARMKRYREDGSLMLSEYSEPADGGGVRQVQLSYDADGELTRRRVTDDDTHISEQLKDGRVVERLTTDLADTWSVRERFNEDGELVSRERRLLPEYQQDGEQIFTDDDGVRQVDHYRDGKREGEFSRRRGDTWLARGFYRNDQPVGHWFEVDPDSGQVTVTRYDDKGEYQGAYQIGADLVAHDDDGKPTVPEAFQEVARTLPEAGTTWLYQFNDAEPVALTLTEKDGGRARYQVGDGEASLEEDTQRYQPVDEKNGPMLRFPLHPGDVWRYRTEETVKIPASDGAHWQYRYRTETTSTVSAVETIRVGAGTFKTLRISRDIAWRKDQASGEGGGLERIKNGGDGQVDGFTRELLWYAPEAGRVVLKAHLESGDPNLLGRPAGQLLDNGATWFTELVGLAGPGDTAEAGEPRHARKPRAGWIGFPMRRNNTWEYLMQSHSPQ</sequence>